<feature type="compositionally biased region" description="Low complexity" evidence="1">
    <location>
        <begin position="83"/>
        <end position="132"/>
    </location>
</feature>
<sequence length="302" mass="33216">MYTIATPTAPVTFEQSQHDFSPKTPSPLRTSRNANLMPPPLPPPPPQWSSSPPLLDTKSSPLAHYAPVQQAFSLTPRPQPRRASTPSIFAISSTSTSTTSMSTNANVTTSSATFASRSRASTPTATLSAHAAAAKDRRRTLFRDRIRKQRDDARAPATAVAEELDGDGRMEGMDGLGGEADGIVPLTEEEEIEALAQYLLEREDEDEDEDEEMRLRENGDERRGWEEQWQRRRLSDHEGFRSGGSGSYGSDEEDYDQLFMEVISGSQEQGGPGRWPVQQQQWGQDSGLDADQGQLSSSMDLS</sequence>
<feature type="compositionally biased region" description="Acidic residues" evidence="1">
    <location>
        <begin position="202"/>
        <end position="212"/>
    </location>
</feature>
<dbReference type="HOGENOM" id="CLU_057714_0_0_1"/>
<feature type="region of interest" description="Disordered" evidence="1">
    <location>
        <begin position="200"/>
        <end position="302"/>
    </location>
</feature>
<dbReference type="Proteomes" id="UP000019373">
    <property type="component" value="Unassembled WGS sequence"/>
</dbReference>
<dbReference type="RefSeq" id="XP_007787050.1">
    <property type="nucleotide sequence ID" value="XM_007788860.1"/>
</dbReference>
<dbReference type="OrthoDB" id="10536085at2759"/>
<gene>
    <name evidence="2" type="ORF">EPUS_04584</name>
</gene>
<evidence type="ECO:0000313" key="3">
    <source>
        <dbReference type="Proteomes" id="UP000019373"/>
    </source>
</evidence>
<dbReference type="EMBL" id="KE720802">
    <property type="protein sequence ID" value="ERF75604.1"/>
    <property type="molecule type" value="Genomic_DNA"/>
</dbReference>
<evidence type="ECO:0000256" key="1">
    <source>
        <dbReference type="SAM" id="MobiDB-lite"/>
    </source>
</evidence>
<feature type="compositionally biased region" description="Basic and acidic residues" evidence="1">
    <location>
        <begin position="133"/>
        <end position="154"/>
    </location>
</feature>
<reference evidence="3" key="1">
    <citation type="journal article" date="2014" name="BMC Genomics">
        <title>Genome characteristics reveal the impact of lichenization on lichen-forming fungus Endocarpon pusillum Hedwig (Verrucariales, Ascomycota).</title>
        <authorList>
            <person name="Wang Y.-Y."/>
            <person name="Liu B."/>
            <person name="Zhang X.-Y."/>
            <person name="Zhou Q.-M."/>
            <person name="Zhang T."/>
            <person name="Li H."/>
            <person name="Yu Y.-F."/>
            <person name="Zhang X.-L."/>
            <person name="Hao X.-Y."/>
            <person name="Wang M."/>
            <person name="Wang L."/>
            <person name="Wei J.-C."/>
        </authorList>
    </citation>
    <scope>NUCLEOTIDE SEQUENCE [LARGE SCALE GENOMIC DNA]</scope>
    <source>
        <strain evidence="3">Z07020 / HMAS-L-300199</strain>
    </source>
</reference>
<accession>U1I138</accession>
<dbReference type="AlphaFoldDB" id="U1I138"/>
<name>U1I138_ENDPU</name>
<feature type="compositionally biased region" description="Polar residues" evidence="1">
    <location>
        <begin position="293"/>
        <end position="302"/>
    </location>
</feature>
<proteinExistence type="predicted"/>
<organism evidence="2 3">
    <name type="scientific">Endocarpon pusillum (strain Z07020 / HMAS-L-300199)</name>
    <name type="common">Lichen-forming fungus</name>
    <dbReference type="NCBI Taxonomy" id="1263415"/>
    <lineage>
        <taxon>Eukaryota</taxon>
        <taxon>Fungi</taxon>
        <taxon>Dikarya</taxon>
        <taxon>Ascomycota</taxon>
        <taxon>Pezizomycotina</taxon>
        <taxon>Eurotiomycetes</taxon>
        <taxon>Chaetothyriomycetidae</taxon>
        <taxon>Verrucariales</taxon>
        <taxon>Verrucariaceae</taxon>
        <taxon>Endocarpon</taxon>
    </lineage>
</organism>
<feature type="compositionally biased region" description="Pro residues" evidence="1">
    <location>
        <begin position="37"/>
        <end position="47"/>
    </location>
</feature>
<protein>
    <submittedName>
        <fullName evidence="2">Uncharacterized protein</fullName>
    </submittedName>
</protein>
<dbReference type="GeneID" id="19239539"/>
<keyword evidence="3" id="KW-1185">Reference proteome</keyword>
<evidence type="ECO:0000313" key="2">
    <source>
        <dbReference type="EMBL" id="ERF75604.1"/>
    </source>
</evidence>
<feature type="region of interest" description="Disordered" evidence="1">
    <location>
        <begin position="1"/>
        <end position="181"/>
    </location>
</feature>
<feature type="compositionally biased region" description="Basic and acidic residues" evidence="1">
    <location>
        <begin position="213"/>
        <end position="240"/>
    </location>
</feature>